<reference evidence="1 2" key="1">
    <citation type="submission" date="2016-10" db="EMBL/GenBank/DDBJ databases">
        <title>Comparative genome analysis of multiple Pseudomonas spp. focuses on biocontrol and plant growth promoting traits.</title>
        <authorList>
            <person name="Tao X.-Y."/>
            <person name="Taylor C.G."/>
        </authorList>
    </citation>
    <scope>NUCLEOTIDE SEQUENCE [LARGE SCALE GENOMIC DNA]</scope>
    <source>
        <strain evidence="1 2">39A2</strain>
    </source>
</reference>
<dbReference type="Proteomes" id="UP000283627">
    <property type="component" value="Unassembled WGS sequence"/>
</dbReference>
<protein>
    <submittedName>
        <fullName evidence="1">Uncharacterized protein</fullName>
    </submittedName>
</protein>
<dbReference type="EMBL" id="MOBP01000006">
    <property type="protein sequence ID" value="RON54556.1"/>
    <property type="molecule type" value="Genomic_DNA"/>
</dbReference>
<evidence type="ECO:0000313" key="2">
    <source>
        <dbReference type="Proteomes" id="UP000283627"/>
    </source>
</evidence>
<evidence type="ECO:0000313" key="1">
    <source>
        <dbReference type="EMBL" id="RON54556.1"/>
    </source>
</evidence>
<dbReference type="OrthoDB" id="6637163at2"/>
<dbReference type="AlphaFoldDB" id="A0A423KL06"/>
<comment type="caution">
    <text evidence="1">The sequence shown here is derived from an EMBL/GenBank/DDBJ whole genome shotgun (WGS) entry which is preliminary data.</text>
</comment>
<proteinExistence type="predicted"/>
<dbReference type="RefSeq" id="WP_123405096.1">
    <property type="nucleotide sequence ID" value="NZ_MOBP01000006.1"/>
</dbReference>
<accession>A0A423KL06</accession>
<sequence>MSPLNLVDAVQHTLESGPSTLEQLVAEHASLWQQLDWREEQVRLWLACLPGVRRCDLPTGERAYELEAISSRQSNSLADELVALLEKAGRPMPLTQLMGKLAAGMVVTEPMLRTAAMQDARLEFKGPLLKLA</sequence>
<gene>
    <name evidence="1" type="ORF">BK665_09495</name>
</gene>
<organism evidence="1 2">
    <name type="scientific">Pseudomonas frederiksbergensis</name>
    <dbReference type="NCBI Taxonomy" id="104087"/>
    <lineage>
        <taxon>Bacteria</taxon>
        <taxon>Pseudomonadati</taxon>
        <taxon>Pseudomonadota</taxon>
        <taxon>Gammaproteobacteria</taxon>
        <taxon>Pseudomonadales</taxon>
        <taxon>Pseudomonadaceae</taxon>
        <taxon>Pseudomonas</taxon>
    </lineage>
</organism>
<name>A0A423KL06_9PSED</name>